<dbReference type="PANTHER" id="PTHR10270:SF161">
    <property type="entry name" value="SEX-DETERMINING REGION Y PROTEIN"/>
    <property type="match status" value="1"/>
</dbReference>
<keyword evidence="1 3" id="KW-0238">DNA-binding</keyword>
<keyword evidence="5" id="KW-1133">Transmembrane helix</keyword>
<keyword evidence="8" id="KW-1185">Reference proteome</keyword>
<feature type="domain" description="HMG box" evidence="6">
    <location>
        <begin position="1046"/>
        <end position="1107"/>
    </location>
</feature>
<evidence type="ECO:0000256" key="5">
    <source>
        <dbReference type="SAM" id="Phobius"/>
    </source>
</evidence>
<keyword evidence="2" id="KW-0804">Transcription</keyword>
<feature type="region of interest" description="Disordered" evidence="4">
    <location>
        <begin position="334"/>
        <end position="353"/>
    </location>
</feature>
<dbReference type="InterPro" id="IPR009030">
    <property type="entry name" value="Growth_fac_rcpt_cys_sf"/>
</dbReference>
<feature type="region of interest" description="Disordered" evidence="4">
    <location>
        <begin position="1129"/>
        <end position="1158"/>
    </location>
</feature>
<dbReference type="Gene3D" id="1.10.30.10">
    <property type="entry name" value="High mobility group box domain"/>
    <property type="match status" value="1"/>
</dbReference>
<feature type="compositionally biased region" description="Low complexity" evidence="4">
    <location>
        <begin position="158"/>
        <end position="172"/>
    </location>
</feature>
<feature type="region of interest" description="Disordered" evidence="4">
    <location>
        <begin position="474"/>
        <end position="562"/>
    </location>
</feature>
<dbReference type="InterPro" id="IPR009071">
    <property type="entry name" value="HMG_box_dom"/>
</dbReference>
<feature type="compositionally biased region" description="Basic and acidic residues" evidence="4">
    <location>
        <begin position="279"/>
        <end position="295"/>
    </location>
</feature>
<evidence type="ECO:0000259" key="6">
    <source>
        <dbReference type="PROSITE" id="PS50118"/>
    </source>
</evidence>
<reference evidence="7" key="1">
    <citation type="submission" date="2022-07" db="EMBL/GenBank/DDBJ databases">
        <title>Genome Sequence of Agrocybe chaxingu.</title>
        <authorList>
            <person name="Buettner E."/>
        </authorList>
    </citation>
    <scope>NUCLEOTIDE SEQUENCE</scope>
    <source>
        <strain evidence="7">MP-N11</strain>
    </source>
</reference>
<keyword evidence="3" id="KW-0539">Nucleus</keyword>
<feature type="region of interest" description="Disordered" evidence="4">
    <location>
        <begin position="146"/>
        <end position="208"/>
    </location>
</feature>
<dbReference type="InterPro" id="IPR036910">
    <property type="entry name" value="HMG_box_dom_sf"/>
</dbReference>
<feature type="compositionally biased region" description="Polar residues" evidence="4">
    <location>
        <begin position="146"/>
        <end position="157"/>
    </location>
</feature>
<dbReference type="SMART" id="SM00261">
    <property type="entry name" value="FU"/>
    <property type="match status" value="1"/>
</dbReference>
<evidence type="ECO:0000256" key="2">
    <source>
        <dbReference type="ARBA" id="ARBA00023163"/>
    </source>
</evidence>
<feature type="transmembrane region" description="Helical" evidence="5">
    <location>
        <begin position="116"/>
        <end position="138"/>
    </location>
</feature>
<protein>
    <recommendedName>
        <fullName evidence="6">HMG box domain-containing protein</fullName>
    </recommendedName>
</protein>
<dbReference type="CDD" id="cd01389">
    <property type="entry name" value="HMG-box_ROX1-like"/>
    <property type="match status" value="1"/>
</dbReference>
<sequence>MGLLTSTTTGDILTGGLSKAIANLALTVTLDLAQHALEDYVFRHVYGTPLVNKSPALVSIAYIHEQYRQHHLAGDVLVEKLSSNATLVLPASTTVPLLASETEPRFRDVDSRLGKVALCIMACTILAAGTTVCVLNGADGGASNVPRSAMTSSNSCDGNNSGASPSSNMPSGSGSGSQNADDGRSSNAPAPGDGGEQPPEQEADEANNSHQRRFGMVNDWLPRLCDLDWRAILGPCLELLIVVPALAWLLQRYMAHKARRRSPDLEKRTPPPHTPRQSDVTRRSAEDVVGKDHPQAPRILGPTSNKDDPPSSATSNQAYPFDTLGASAARINSQGNLHTAPSGDEGHPGPTPYATMPICKNALTWTPARAASVPVASAQPLASVNTNIVQFAPSTMAATVALSLVPGPTPSPTTTTMKMKMKTKLKTVLGLQGTDRLKAMAYFIVCGSVMVSFVLSVLLSLLYHFAGYQRPYAPQPVSATDDGVPVIQAGMGANSRDEDDDEEQEQDVEADEESQDGSEDSISFKISDDEEDSGNADISGHGDSVNQSSNGDDATFYDAPDGSDWSTHTNSDLFPDSEDCRVLSKELSHFQFSLSLEAHSSDSEEDVDVGNTIRLILVFLLSLTMLQRKPSRDVREPLRLSAALFAYTNNCTIYYIINTDSIGADITAPDLSSPIHLLPGVYTSTTNPQLLHDALTSSSSSLKSSSGFTNSSSISLPLNLVLEPGLSIYSGSLYSGQSAFQPLPNQPIVNASTPLTAKSLAVSSNVWIALNSGSANNRVIVWDAIPDAALRRESAPQPGLANAQLGSQVSHASPVLLVSLVPNARHARRTAKLAMRASPEQAVVSCLKLPTRPPPATARTASVAPTVNALATLVSPLATTVPYAPSALRVSSLHQAEIAKFAKLDAPNVQMGLANARAASLDSRSTPMTERSATPSNKRPPQARSALKEVSPAPRLVLPAPQYANRVDLIADNNKRECDTCGAKCTKCKIPNFTVASTVDQKQCTECLPGFFLNNGACVETCPSGTTVSSQDNKTCIHPLMALGCAFIFFRSWYITEGASGNEGQQNELSKHAGKVWNRMSEEDKRPFVELAIREKREHTERYPDYVYAPGGCKGSAKAKARAANARRAAASASRRKTAVAPPKTWEKEDTPRNRRPKKATYPFLARLATPMPSVALTPKQVVKSVSPPPGSPERDDFVPTDEIPVLVLNPPEEEVKVYRREVPIQSAAEPKYDAQEPQFDITIRPFHYDCPGVQFAGFKPYANPAKLHSYLPTMTSTASSPSSSSTSVNGAPLASLPTPVAITPPSLVSPDLRCPSPLPSPLFFLRPRSATAQAQPSMTQQFYELANDQNHDFGDVQMDFESSSEGEEEWAYPTDAPTCTPRAYTGPTARDMWEAEQAQLREMEEMYVDFDAVAVVT</sequence>
<dbReference type="GO" id="GO:0000978">
    <property type="term" value="F:RNA polymerase II cis-regulatory region sequence-specific DNA binding"/>
    <property type="evidence" value="ECO:0007669"/>
    <property type="project" value="TreeGrafter"/>
</dbReference>
<dbReference type="Gene3D" id="2.10.220.10">
    <property type="entry name" value="Hormone Receptor, Insulin-like Growth Factor Receptor 1, Chain A, domain 2"/>
    <property type="match status" value="1"/>
</dbReference>
<dbReference type="InterPro" id="IPR006212">
    <property type="entry name" value="Furin_repeat"/>
</dbReference>
<dbReference type="GO" id="GO:0001228">
    <property type="term" value="F:DNA-binding transcription activator activity, RNA polymerase II-specific"/>
    <property type="evidence" value="ECO:0007669"/>
    <property type="project" value="TreeGrafter"/>
</dbReference>
<dbReference type="InterPro" id="IPR050140">
    <property type="entry name" value="SRY-related_HMG-box_TF-like"/>
</dbReference>
<dbReference type="PROSITE" id="PS50118">
    <property type="entry name" value="HMG_BOX_2"/>
    <property type="match status" value="1"/>
</dbReference>
<dbReference type="SUPFAM" id="SSF57184">
    <property type="entry name" value="Growth factor receptor domain"/>
    <property type="match status" value="1"/>
</dbReference>
<keyword evidence="5" id="KW-0812">Transmembrane</keyword>
<comment type="caution">
    <text evidence="7">The sequence shown here is derived from an EMBL/GenBank/DDBJ whole genome shotgun (WGS) entry which is preliminary data.</text>
</comment>
<dbReference type="GO" id="GO:0005634">
    <property type="term" value="C:nucleus"/>
    <property type="evidence" value="ECO:0007669"/>
    <property type="project" value="UniProtKB-UniRule"/>
</dbReference>
<proteinExistence type="predicted"/>
<feature type="region of interest" description="Disordered" evidence="4">
    <location>
        <begin position="259"/>
        <end position="319"/>
    </location>
</feature>
<dbReference type="PANTHER" id="PTHR10270">
    <property type="entry name" value="SOX TRANSCRIPTION FACTOR"/>
    <property type="match status" value="1"/>
</dbReference>
<evidence type="ECO:0000256" key="4">
    <source>
        <dbReference type="SAM" id="MobiDB-lite"/>
    </source>
</evidence>
<evidence type="ECO:0000256" key="3">
    <source>
        <dbReference type="PROSITE-ProRule" id="PRU00267"/>
    </source>
</evidence>
<evidence type="ECO:0000256" key="1">
    <source>
        <dbReference type="ARBA" id="ARBA00023125"/>
    </source>
</evidence>
<feature type="region of interest" description="Disordered" evidence="4">
    <location>
        <begin position="918"/>
        <end position="951"/>
    </location>
</feature>
<name>A0A9W8K4B1_9AGAR</name>
<organism evidence="7 8">
    <name type="scientific">Agrocybe chaxingu</name>
    <dbReference type="NCBI Taxonomy" id="84603"/>
    <lineage>
        <taxon>Eukaryota</taxon>
        <taxon>Fungi</taxon>
        <taxon>Dikarya</taxon>
        <taxon>Basidiomycota</taxon>
        <taxon>Agaricomycotina</taxon>
        <taxon>Agaricomycetes</taxon>
        <taxon>Agaricomycetidae</taxon>
        <taxon>Agaricales</taxon>
        <taxon>Agaricineae</taxon>
        <taxon>Strophariaceae</taxon>
        <taxon>Agrocybe</taxon>
    </lineage>
</organism>
<dbReference type="OrthoDB" id="18487at2759"/>
<evidence type="ECO:0000313" key="8">
    <source>
        <dbReference type="Proteomes" id="UP001148786"/>
    </source>
</evidence>
<dbReference type="Proteomes" id="UP001148786">
    <property type="component" value="Unassembled WGS sequence"/>
</dbReference>
<gene>
    <name evidence="7" type="ORF">NLJ89_g7061</name>
</gene>
<evidence type="ECO:0000313" key="7">
    <source>
        <dbReference type="EMBL" id="KAJ3506097.1"/>
    </source>
</evidence>
<dbReference type="Pfam" id="PF00505">
    <property type="entry name" value="HMG_box"/>
    <property type="match status" value="1"/>
</dbReference>
<dbReference type="SMART" id="SM00398">
    <property type="entry name" value="HMG"/>
    <property type="match status" value="1"/>
</dbReference>
<accession>A0A9W8K4B1</accession>
<dbReference type="SUPFAM" id="SSF47095">
    <property type="entry name" value="HMG-box"/>
    <property type="match status" value="1"/>
</dbReference>
<feature type="DNA-binding region" description="HMG box" evidence="3">
    <location>
        <begin position="1046"/>
        <end position="1107"/>
    </location>
</feature>
<keyword evidence="5" id="KW-0472">Membrane</keyword>
<dbReference type="GO" id="GO:0030154">
    <property type="term" value="P:cell differentiation"/>
    <property type="evidence" value="ECO:0007669"/>
    <property type="project" value="TreeGrafter"/>
</dbReference>
<dbReference type="CDD" id="cd00064">
    <property type="entry name" value="FU"/>
    <property type="match status" value="1"/>
</dbReference>
<feature type="compositionally biased region" description="Acidic residues" evidence="4">
    <location>
        <begin position="497"/>
        <end position="519"/>
    </location>
</feature>
<feature type="compositionally biased region" description="Polar residues" evidence="4">
    <location>
        <begin position="922"/>
        <end position="939"/>
    </location>
</feature>
<feature type="transmembrane region" description="Helical" evidence="5">
    <location>
        <begin position="441"/>
        <end position="466"/>
    </location>
</feature>
<dbReference type="EMBL" id="JANKHO010000806">
    <property type="protein sequence ID" value="KAJ3506097.1"/>
    <property type="molecule type" value="Genomic_DNA"/>
</dbReference>
<feature type="transmembrane region" description="Helical" evidence="5">
    <location>
        <begin position="229"/>
        <end position="250"/>
    </location>
</feature>